<dbReference type="AlphaFoldDB" id="A0A371EAE6"/>
<dbReference type="Proteomes" id="UP000257109">
    <property type="component" value="Unassembled WGS sequence"/>
</dbReference>
<keyword evidence="3" id="KW-1185">Reference proteome</keyword>
<evidence type="ECO:0000313" key="2">
    <source>
        <dbReference type="EMBL" id="RDX62987.1"/>
    </source>
</evidence>
<feature type="domain" description="R13L1/DRL21-like LRR repeat region" evidence="1">
    <location>
        <begin position="51"/>
        <end position="116"/>
    </location>
</feature>
<evidence type="ECO:0000259" key="1">
    <source>
        <dbReference type="Pfam" id="PF25019"/>
    </source>
</evidence>
<gene>
    <name evidence="2" type="primary">RPPL1</name>
    <name evidence="2" type="ORF">CR513_58630</name>
</gene>
<dbReference type="OrthoDB" id="1436868at2759"/>
<dbReference type="Gene3D" id="3.80.10.10">
    <property type="entry name" value="Ribonuclease Inhibitor"/>
    <property type="match status" value="1"/>
</dbReference>
<feature type="non-terminal residue" evidence="2">
    <location>
        <position position="1"/>
    </location>
</feature>
<proteinExistence type="predicted"/>
<dbReference type="InterPro" id="IPR032675">
    <property type="entry name" value="LRR_dom_sf"/>
</dbReference>
<comment type="caution">
    <text evidence="2">The sequence shown here is derived from an EMBL/GenBank/DDBJ whole genome shotgun (WGS) entry which is preliminary data.</text>
</comment>
<reference evidence="2" key="1">
    <citation type="submission" date="2018-05" db="EMBL/GenBank/DDBJ databases">
        <title>Draft genome of Mucuna pruriens seed.</title>
        <authorList>
            <person name="Nnadi N.E."/>
            <person name="Vos R."/>
            <person name="Hasami M.H."/>
            <person name="Devisetty U.K."/>
            <person name="Aguiy J.C."/>
        </authorList>
    </citation>
    <scope>NUCLEOTIDE SEQUENCE [LARGE SCALE GENOMIC DNA]</scope>
    <source>
        <strain evidence="2">JCA_2017</strain>
    </source>
</reference>
<dbReference type="InterPro" id="IPR056789">
    <property type="entry name" value="LRR_R13L1-DRL21"/>
</dbReference>
<organism evidence="2 3">
    <name type="scientific">Mucuna pruriens</name>
    <name type="common">Velvet bean</name>
    <name type="synonym">Dolichos pruriens</name>
    <dbReference type="NCBI Taxonomy" id="157652"/>
    <lineage>
        <taxon>Eukaryota</taxon>
        <taxon>Viridiplantae</taxon>
        <taxon>Streptophyta</taxon>
        <taxon>Embryophyta</taxon>
        <taxon>Tracheophyta</taxon>
        <taxon>Spermatophyta</taxon>
        <taxon>Magnoliopsida</taxon>
        <taxon>eudicotyledons</taxon>
        <taxon>Gunneridae</taxon>
        <taxon>Pentapetalae</taxon>
        <taxon>rosids</taxon>
        <taxon>fabids</taxon>
        <taxon>Fabales</taxon>
        <taxon>Fabaceae</taxon>
        <taxon>Papilionoideae</taxon>
        <taxon>50 kb inversion clade</taxon>
        <taxon>NPAAA clade</taxon>
        <taxon>indigoferoid/millettioid clade</taxon>
        <taxon>Phaseoleae</taxon>
        <taxon>Mucuna</taxon>
    </lineage>
</organism>
<evidence type="ECO:0000313" key="3">
    <source>
        <dbReference type="Proteomes" id="UP000257109"/>
    </source>
</evidence>
<name>A0A371EAE6_MUCPR</name>
<dbReference type="EMBL" id="QJKJ01015151">
    <property type="protein sequence ID" value="RDX62987.1"/>
    <property type="molecule type" value="Genomic_DNA"/>
</dbReference>
<accession>A0A371EAE6</accession>
<protein>
    <submittedName>
        <fullName evidence="2">Disease resistance RPP13-like protein 1</fullName>
    </submittedName>
</protein>
<dbReference type="Pfam" id="PF25019">
    <property type="entry name" value="LRR_R13L1-DRL21"/>
    <property type="match status" value="1"/>
</dbReference>
<dbReference type="STRING" id="157652.A0A371EAE6"/>
<sequence length="118" mass="13678">PNVRLKLNRNLKPQTRISCKPKGCTSIRDLQNILNPWDALIADLRNKTQLYVFENLQPSKYLKDLSIRYYGGTQFPNWLFDNSLSNVVFLRLEHCKYCLLLPPLGILLFLKDLTIKGG</sequence>